<proteinExistence type="predicted"/>
<accession>A0A1V4JTP7</accession>
<evidence type="ECO:0000313" key="1">
    <source>
        <dbReference type="EMBL" id="OPJ75543.1"/>
    </source>
</evidence>
<evidence type="ECO:0000313" key="2">
    <source>
        <dbReference type="Proteomes" id="UP000190648"/>
    </source>
</evidence>
<keyword evidence="2" id="KW-1185">Reference proteome</keyword>
<comment type="caution">
    <text evidence="1">The sequence shown here is derived from an EMBL/GenBank/DDBJ whole genome shotgun (WGS) entry which is preliminary data.</text>
</comment>
<dbReference type="Proteomes" id="UP000190648">
    <property type="component" value="Unassembled WGS sequence"/>
</dbReference>
<dbReference type="EMBL" id="LSYS01006225">
    <property type="protein sequence ID" value="OPJ75543.1"/>
    <property type="molecule type" value="Genomic_DNA"/>
</dbReference>
<gene>
    <name evidence="1" type="ORF">AV530_016418</name>
</gene>
<dbReference type="AlphaFoldDB" id="A0A1V4JTP7"/>
<name>A0A1V4JTP7_PATFA</name>
<sequence length="142" mass="14721">MCEPAAAAALRVFRYRERFGTVLPALLAASAWSARACSAGAAASGRVGCGPRVGAARSGVRGRRWGQRSETLPWCSPGNALCRQSAAGLGPHVRKADPAGSAGGFPFEPVAAPPQLVRPLPRGRLVWLWQSCPPGTEAESGC</sequence>
<protein>
    <submittedName>
        <fullName evidence="1">Uncharacterized protein</fullName>
    </submittedName>
</protein>
<organism evidence="1 2">
    <name type="scientific">Patagioenas fasciata monilis</name>
    <dbReference type="NCBI Taxonomy" id="372326"/>
    <lineage>
        <taxon>Eukaryota</taxon>
        <taxon>Metazoa</taxon>
        <taxon>Chordata</taxon>
        <taxon>Craniata</taxon>
        <taxon>Vertebrata</taxon>
        <taxon>Euteleostomi</taxon>
        <taxon>Archelosauria</taxon>
        <taxon>Archosauria</taxon>
        <taxon>Dinosauria</taxon>
        <taxon>Saurischia</taxon>
        <taxon>Theropoda</taxon>
        <taxon>Coelurosauria</taxon>
        <taxon>Aves</taxon>
        <taxon>Neognathae</taxon>
        <taxon>Neoaves</taxon>
        <taxon>Columbimorphae</taxon>
        <taxon>Columbiformes</taxon>
        <taxon>Columbidae</taxon>
        <taxon>Patagioenas</taxon>
    </lineage>
</organism>
<reference evidence="1 2" key="1">
    <citation type="submission" date="2016-02" db="EMBL/GenBank/DDBJ databases">
        <title>Band-tailed pigeon sequencing and assembly.</title>
        <authorList>
            <person name="Soares A.E."/>
            <person name="Novak B.J."/>
            <person name="Rice E.S."/>
            <person name="O'Connell B."/>
            <person name="Chang D."/>
            <person name="Weber S."/>
            <person name="Shapiro B."/>
        </authorList>
    </citation>
    <scope>NUCLEOTIDE SEQUENCE [LARGE SCALE GENOMIC DNA]</scope>
    <source>
        <strain evidence="1">BTP2013</strain>
        <tissue evidence="1">Blood</tissue>
    </source>
</reference>